<dbReference type="InterPro" id="IPR029063">
    <property type="entry name" value="SAM-dependent_MTases_sf"/>
</dbReference>
<keyword evidence="1" id="KW-0472">Membrane</keyword>
<evidence type="ECO:0000313" key="3">
    <source>
        <dbReference type="EMBL" id="HJC66192.1"/>
    </source>
</evidence>
<accession>A0A9D2TF35</accession>
<dbReference type="EMBL" id="DWWB01000028">
    <property type="protein sequence ID" value="HJC66192.1"/>
    <property type="molecule type" value="Genomic_DNA"/>
</dbReference>
<evidence type="ECO:0000313" key="4">
    <source>
        <dbReference type="Proteomes" id="UP000823863"/>
    </source>
</evidence>
<dbReference type="Pfam" id="PF07669">
    <property type="entry name" value="Eco57I"/>
    <property type="match status" value="1"/>
</dbReference>
<keyword evidence="1" id="KW-1133">Transmembrane helix</keyword>
<organism evidence="3 4">
    <name type="scientific">Candidatus Enterocloster excrementigallinarum</name>
    <dbReference type="NCBI Taxonomy" id="2838558"/>
    <lineage>
        <taxon>Bacteria</taxon>
        <taxon>Bacillati</taxon>
        <taxon>Bacillota</taxon>
        <taxon>Clostridia</taxon>
        <taxon>Lachnospirales</taxon>
        <taxon>Lachnospiraceae</taxon>
        <taxon>Enterocloster</taxon>
    </lineage>
</organism>
<dbReference type="GO" id="GO:0032259">
    <property type="term" value="P:methylation"/>
    <property type="evidence" value="ECO:0007669"/>
    <property type="project" value="UniProtKB-KW"/>
</dbReference>
<proteinExistence type="predicted"/>
<evidence type="ECO:0000259" key="2">
    <source>
        <dbReference type="Pfam" id="PF07669"/>
    </source>
</evidence>
<dbReference type="InterPro" id="IPR011639">
    <property type="entry name" value="MethylTrfase_TaqI-like_dom"/>
</dbReference>
<dbReference type="SUPFAM" id="SSF53335">
    <property type="entry name" value="S-adenosyl-L-methionine-dependent methyltransferases"/>
    <property type="match status" value="1"/>
</dbReference>
<reference evidence="3" key="2">
    <citation type="submission" date="2021-04" db="EMBL/GenBank/DDBJ databases">
        <authorList>
            <person name="Gilroy R."/>
        </authorList>
    </citation>
    <scope>NUCLEOTIDE SEQUENCE</scope>
    <source>
        <strain evidence="3">CHK198-12963</strain>
    </source>
</reference>
<keyword evidence="3" id="KW-0489">Methyltransferase</keyword>
<dbReference type="Proteomes" id="UP000823863">
    <property type="component" value="Unassembled WGS sequence"/>
</dbReference>
<keyword evidence="3" id="KW-0808">Transferase</keyword>
<gene>
    <name evidence="3" type="ORF">H9931_05650</name>
</gene>
<dbReference type="GO" id="GO:0009007">
    <property type="term" value="F:site-specific DNA-methyltransferase (adenine-specific) activity"/>
    <property type="evidence" value="ECO:0007669"/>
    <property type="project" value="UniProtKB-EC"/>
</dbReference>
<dbReference type="GO" id="GO:0006304">
    <property type="term" value="P:DNA modification"/>
    <property type="evidence" value="ECO:0007669"/>
    <property type="project" value="InterPro"/>
</dbReference>
<dbReference type="AlphaFoldDB" id="A0A9D2TF35"/>
<dbReference type="Gene3D" id="3.40.50.150">
    <property type="entry name" value="Vaccinia Virus protein VP39"/>
    <property type="match status" value="1"/>
</dbReference>
<comment type="caution">
    <text evidence="3">The sequence shown here is derived from an EMBL/GenBank/DDBJ whole genome shotgun (WGS) entry which is preliminary data.</text>
</comment>
<feature type="domain" description="Type II methyltransferase M.TaqI-like" evidence="2">
    <location>
        <begin position="3"/>
        <end position="86"/>
    </location>
</feature>
<sequence>MGKKMFDYVIGNPPYQEDTNGAGRQAKPVYNLFVKEVKKMEPESMCFITPSRWFSGGMGLDAFREEMMKDDRIKVIKDFTNSKDCFPNNSVSGGVNYFVWKKDYHGPCLFTNTTNGETSTLKRPLNEFPVLVRYNRAVDIIHKVERGTADLLTSITSGLMPFGLSTNYRGRQEQISDTDLTLYASDGISYISESDITKGREYLGRYKVMVSKTSAEHAGEPGKDGKFRVIPSSIKVIGPNEVCTHSYFLIGDFDSIDKAFNLLKYMKTRFVRFLMLMCISGFGLSKLVLNFVPLQDFTSSSDIDWSKSIHEIDLQLYKKYGLNQEEIDFIEKNVKEMA</sequence>
<name>A0A9D2TF35_9FIRM</name>
<evidence type="ECO:0000256" key="1">
    <source>
        <dbReference type="SAM" id="Phobius"/>
    </source>
</evidence>
<feature type="transmembrane region" description="Helical" evidence="1">
    <location>
        <begin position="270"/>
        <end position="292"/>
    </location>
</feature>
<dbReference type="GO" id="GO:0003676">
    <property type="term" value="F:nucleic acid binding"/>
    <property type="evidence" value="ECO:0007669"/>
    <property type="project" value="InterPro"/>
</dbReference>
<keyword evidence="1" id="KW-0812">Transmembrane</keyword>
<reference evidence="3" key="1">
    <citation type="journal article" date="2021" name="PeerJ">
        <title>Extensive microbial diversity within the chicken gut microbiome revealed by metagenomics and culture.</title>
        <authorList>
            <person name="Gilroy R."/>
            <person name="Ravi A."/>
            <person name="Getino M."/>
            <person name="Pursley I."/>
            <person name="Horton D.L."/>
            <person name="Alikhan N.F."/>
            <person name="Baker D."/>
            <person name="Gharbi K."/>
            <person name="Hall N."/>
            <person name="Watson M."/>
            <person name="Adriaenssens E.M."/>
            <person name="Foster-Nyarko E."/>
            <person name="Jarju S."/>
            <person name="Secka A."/>
            <person name="Antonio M."/>
            <person name="Oren A."/>
            <person name="Chaudhuri R.R."/>
            <person name="La Ragione R."/>
            <person name="Hildebrand F."/>
            <person name="Pallen M.J."/>
        </authorList>
    </citation>
    <scope>NUCLEOTIDE SEQUENCE</scope>
    <source>
        <strain evidence="3">CHK198-12963</strain>
    </source>
</reference>
<protein>
    <submittedName>
        <fullName evidence="3">Eco57I restriction-modification methylase domain-containing protein</fullName>
    </submittedName>
</protein>
<dbReference type="PROSITE" id="PS00092">
    <property type="entry name" value="N6_MTASE"/>
    <property type="match status" value="1"/>
</dbReference>
<dbReference type="InterPro" id="IPR002052">
    <property type="entry name" value="DNA_methylase_N6_adenine_CS"/>
</dbReference>